<proteinExistence type="predicted"/>
<gene>
    <name evidence="2" type="ORF">LSTR_LSTR002120</name>
</gene>
<evidence type="ECO:0000313" key="2">
    <source>
        <dbReference type="EMBL" id="RZF48054.1"/>
    </source>
</evidence>
<keyword evidence="3" id="KW-1185">Reference proteome</keyword>
<protein>
    <submittedName>
        <fullName evidence="2">Uncharacterized protein</fullName>
    </submittedName>
</protein>
<sequence>MLANIKLQLCLIIYRNLSALSLAMPAGLLQVARSYLNCQLQTGFKVPPLNSKSNPCSSFKWLLTSSPPLETELCLPLISNHAPVHLIASFGSRVFLALIVCSYLAPAAVNRRKLVAVVAYQDCLTVKGSLCDKLYEVEKRHTGNKGITDRNRKQVSGRKTEGEGDNMLQNVTVVESNCSDAVYAALAFYWYSTSKTRYRRQCTFDLAEYLQAACRVYC</sequence>
<dbReference type="AlphaFoldDB" id="A0A482XQW0"/>
<evidence type="ECO:0000313" key="3">
    <source>
        <dbReference type="Proteomes" id="UP000291343"/>
    </source>
</evidence>
<feature type="signal peptide" evidence="1">
    <location>
        <begin position="1"/>
        <end position="19"/>
    </location>
</feature>
<dbReference type="InParanoid" id="A0A482XQW0"/>
<reference evidence="2 3" key="1">
    <citation type="journal article" date="2017" name="Gigascience">
        <title>Genome sequence of the small brown planthopper, Laodelphax striatellus.</title>
        <authorList>
            <person name="Zhu J."/>
            <person name="Jiang F."/>
            <person name="Wang X."/>
            <person name="Yang P."/>
            <person name="Bao Y."/>
            <person name="Zhao W."/>
            <person name="Wang W."/>
            <person name="Lu H."/>
            <person name="Wang Q."/>
            <person name="Cui N."/>
            <person name="Li J."/>
            <person name="Chen X."/>
            <person name="Luo L."/>
            <person name="Yu J."/>
            <person name="Kang L."/>
            <person name="Cui F."/>
        </authorList>
    </citation>
    <scope>NUCLEOTIDE SEQUENCE [LARGE SCALE GENOMIC DNA]</scope>
    <source>
        <strain evidence="2">Lst14</strain>
    </source>
</reference>
<accession>A0A482XQW0</accession>
<comment type="caution">
    <text evidence="2">The sequence shown here is derived from an EMBL/GenBank/DDBJ whole genome shotgun (WGS) entry which is preliminary data.</text>
</comment>
<name>A0A482XQW0_LAOST</name>
<dbReference type="Proteomes" id="UP000291343">
    <property type="component" value="Unassembled WGS sequence"/>
</dbReference>
<keyword evidence="1" id="KW-0732">Signal</keyword>
<organism evidence="2 3">
    <name type="scientific">Laodelphax striatellus</name>
    <name type="common">Small brown planthopper</name>
    <name type="synonym">Delphax striatella</name>
    <dbReference type="NCBI Taxonomy" id="195883"/>
    <lineage>
        <taxon>Eukaryota</taxon>
        <taxon>Metazoa</taxon>
        <taxon>Ecdysozoa</taxon>
        <taxon>Arthropoda</taxon>
        <taxon>Hexapoda</taxon>
        <taxon>Insecta</taxon>
        <taxon>Pterygota</taxon>
        <taxon>Neoptera</taxon>
        <taxon>Paraneoptera</taxon>
        <taxon>Hemiptera</taxon>
        <taxon>Auchenorrhyncha</taxon>
        <taxon>Fulgoroidea</taxon>
        <taxon>Delphacidae</taxon>
        <taxon>Criomorphinae</taxon>
        <taxon>Laodelphax</taxon>
    </lineage>
</organism>
<feature type="chain" id="PRO_5019714072" evidence="1">
    <location>
        <begin position="20"/>
        <end position="218"/>
    </location>
</feature>
<dbReference type="EMBL" id="QKKF02002849">
    <property type="protein sequence ID" value="RZF48054.1"/>
    <property type="molecule type" value="Genomic_DNA"/>
</dbReference>
<evidence type="ECO:0000256" key="1">
    <source>
        <dbReference type="SAM" id="SignalP"/>
    </source>
</evidence>